<comment type="function">
    <text evidence="4">Part of the outer membrane protein assembly complex, which is involved in assembly and insertion of beta-barrel proteins into the outer membrane.</text>
</comment>
<dbReference type="Proteomes" id="UP001595791">
    <property type="component" value="Unassembled WGS sequence"/>
</dbReference>
<dbReference type="Gene3D" id="2.130.10.10">
    <property type="entry name" value="YVTN repeat-like/Quinoprotein amine dehydrogenase"/>
    <property type="match status" value="1"/>
</dbReference>
<dbReference type="InterPro" id="IPR015943">
    <property type="entry name" value="WD40/YVTN_repeat-like_dom_sf"/>
</dbReference>
<comment type="similarity">
    <text evidence="4">Belongs to the BamB family.</text>
</comment>
<dbReference type="InterPro" id="IPR002372">
    <property type="entry name" value="PQQ_rpt_dom"/>
</dbReference>
<evidence type="ECO:0000259" key="6">
    <source>
        <dbReference type="Pfam" id="PF13360"/>
    </source>
</evidence>
<dbReference type="RefSeq" id="WP_378162743.1">
    <property type="nucleotide sequence ID" value="NZ_JBHSBU010000001.1"/>
</dbReference>
<dbReference type="Pfam" id="PF13360">
    <property type="entry name" value="PQQ_2"/>
    <property type="match status" value="1"/>
</dbReference>
<comment type="caution">
    <text evidence="7">The sequence shown here is derived from an EMBL/GenBank/DDBJ whole genome shotgun (WGS) entry which is preliminary data.</text>
</comment>
<sequence length="375" mass="39943">MRPLRFPLALSLAALLAACAGVDNSPQPTPLSDIAAKTTLRTAWKASFGPGQLYRFAPDIDGEAVYMASASQGFAGFAKADGRKLAEFRAERPLAGGISASRGTVVAGTLKGEVLAYEPSGRLKWRAQVSSEVVSPPVSAEGAVVVRSVDGRVWALELEDGKVRWQFQRSQPALVLRNYAPVTIADGVVFVGMAGGKLAAVSLRDGRLLWESVVAPPRGATELERVTDISSAPAVEGSEVCAVAFQGRVACFNVSNGQQLWAREVSSYAGLAMDKKQVYVSDETGNVMAFERSGGRTLWKQDKLYGRRLSAPAVYQGLVAVGDFEGVVHLLDPADGSFRARQTTDKSRILVAPRLVDDKLLVQTEAGGLFAFVSP</sequence>
<dbReference type="InterPro" id="IPR017687">
    <property type="entry name" value="BamB"/>
</dbReference>
<feature type="domain" description="Pyrrolo-quinoline quinone repeat" evidence="6">
    <location>
        <begin position="76"/>
        <end position="301"/>
    </location>
</feature>
<dbReference type="SMART" id="SM00564">
    <property type="entry name" value="PQQ"/>
    <property type="match status" value="6"/>
</dbReference>
<dbReference type="SUPFAM" id="SSF50998">
    <property type="entry name" value="Quinoprotein alcohol dehydrogenase-like"/>
    <property type="match status" value="1"/>
</dbReference>
<dbReference type="InterPro" id="IPR011047">
    <property type="entry name" value="Quinoprotein_ADH-like_sf"/>
</dbReference>
<evidence type="ECO:0000256" key="1">
    <source>
        <dbReference type="ARBA" id="ARBA00022729"/>
    </source>
</evidence>
<feature type="chain" id="PRO_5045456113" description="Outer membrane protein assembly factor BamB" evidence="5">
    <location>
        <begin position="21"/>
        <end position="375"/>
    </location>
</feature>
<keyword evidence="4" id="KW-0564">Palmitate</keyword>
<proteinExistence type="inferred from homology"/>
<name>A0ABV8MQ19_9NEIS</name>
<dbReference type="InterPro" id="IPR018391">
    <property type="entry name" value="PQQ_b-propeller_rpt"/>
</dbReference>
<evidence type="ECO:0000313" key="8">
    <source>
        <dbReference type="Proteomes" id="UP001595791"/>
    </source>
</evidence>
<reference evidence="8" key="1">
    <citation type="journal article" date="2019" name="Int. J. Syst. Evol. Microbiol.">
        <title>The Global Catalogue of Microorganisms (GCM) 10K type strain sequencing project: providing services to taxonomists for standard genome sequencing and annotation.</title>
        <authorList>
            <consortium name="The Broad Institute Genomics Platform"/>
            <consortium name="The Broad Institute Genome Sequencing Center for Infectious Disease"/>
            <person name="Wu L."/>
            <person name="Ma J."/>
        </authorList>
    </citation>
    <scope>NUCLEOTIDE SEQUENCE [LARGE SCALE GENOMIC DNA]</scope>
    <source>
        <strain evidence="8">LMG 29894</strain>
    </source>
</reference>
<organism evidence="7 8">
    <name type="scientific">Chitinimonas lacunae</name>
    <dbReference type="NCBI Taxonomy" id="1963018"/>
    <lineage>
        <taxon>Bacteria</taxon>
        <taxon>Pseudomonadati</taxon>
        <taxon>Pseudomonadota</taxon>
        <taxon>Betaproteobacteria</taxon>
        <taxon>Neisseriales</taxon>
        <taxon>Chitinibacteraceae</taxon>
        <taxon>Chitinimonas</taxon>
    </lineage>
</organism>
<dbReference type="HAMAP" id="MF_00923">
    <property type="entry name" value="OM_assembly_BamB"/>
    <property type="match status" value="1"/>
</dbReference>
<dbReference type="EMBL" id="JBHSBU010000001">
    <property type="protein sequence ID" value="MFC4159218.1"/>
    <property type="molecule type" value="Genomic_DNA"/>
</dbReference>
<protein>
    <recommendedName>
        <fullName evidence="4">Outer membrane protein assembly factor BamB</fullName>
    </recommendedName>
</protein>
<dbReference type="PANTHER" id="PTHR34512">
    <property type="entry name" value="CELL SURFACE PROTEIN"/>
    <property type="match status" value="1"/>
</dbReference>
<keyword evidence="4" id="KW-0449">Lipoprotein</keyword>
<dbReference type="PANTHER" id="PTHR34512:SF30">
    <property type="entry name" value="OUTER MEMBRANE PROTEIN ASSEMBLY FACTOR BAMB"/>
    <property type="match status" value="1"/>
</dbReference>
<keyword evidence="1 4" id="KW-0732">Signal</keyword>
<comment type="subcellular location">
    <subcellularLocation>
        <location evidence="4">Cell outer membrane</location>
        <topology evidence="4">Lipid-anchor</topology>
    </subcellularLocation>
</comment>
<evidence type="ECO:0000256" key="4">
    <source>
        <dbReference type="HAMAP-Rule" id="MF_00923"/>
    </source>
</evidence>
<keyword evidence="8" id="KW-1185">Reference proteome</keyword>
<comment type="subunit">
    <text evidence="4">Part of the Bam complex.</text>
</comment>
<dbReference type="NCBIfam" id="TIGR03300">
    <property type="entry name" value="assembly_YfgL"/>
    <property type="match status" value="1"/>
</dbReference>
<gene>
    <name evidence="4 7" type="primary">bamB</name>
    <name evidence="7" type="ORF">ACFOW7_07595</name>
</gene>
<accession>A0ABV8MQ19</accession>
<evidence type="ECO:0000313" key="7">
    <source>
        <dbReference type="EMBL" id="MFC4159218.1"/>
    </source>
</evidence>
<keyword evidence="3 4" id="KW-0998">Cell outer membrane</keyword>
<feature type="signal peptide" evidence="5">
    <location>
        <begin position="1"/>
        <end position="20"/>
    </location>
</feature>
<dbReference type="PROSITE" id="PS51257">
    <property type="entry name" value="PROKAR_LIPOPROTEIN"/>
    <property type="match status" value="1"/>
</dbReference>
<keyword evidence="2 4" id="KW-0472">Membrane</keyword>
<evidence type="ECO:0000256" key="3">
    <source>
        <dbReference type="ARBA" id="ARBA00023237"/>
    </source>
</evidence>
<evidence type="ECO:0000256" key="5">
    <source>
        <dbReference type="SAM" id="SignalP"/>
    </source>
</evidence>
<evidence type="ECO:0000256" key="2">
    <source>
        <dbReference type="ARBA" id="ARBA00023136"/>
    </source>
</evidence>